<sequence>MQNQQSNAMRAAGIGCVLMLLLIAFALIKLPTAQVMDYLTLAGQWVGQGTTVGILMLATLPPLTGLVFYLIWKWLTK</sequence>
<protein>
    <submittedName>
        <fullName evidence="2">Uncharacterized protein</fullName>
    </submittedName>
</protein>
<evidence type="ECO:0000256" key="1">
    <source>
        <dbReference type="SAM" id="Phobius"/>
    </source>
</evidence>
<dbReference type="EMBL" id="UGSP01000001">
    <property type="protein sequence ID" value="SUB23064.1"/>
    <property type="molecule type" value="Genomic_DNA"/>
</dbReference>
<name>A0A379AN96_AVIAV</name>
<keyword evidence="1" id="KW-1133">Transmembrane helix</keyword>
<feature type="transmembrane region" description="Helical" evidence="1">
    <location>
        <begin position="52"/>
        <end position="72"/>
    </location>
</feature>
<dbReference type="Proteomes" id="UP000255098">
    <property type="component" value="Unassembled WGS sequence"/>
</dbReference>
<reference evidence="2 3" key="1">
    <citation type="submission" date="2018-06" db="EMBL/GenBank/DDBJ databases">
        <authorList>
            <consortium name="Pathogen Informatics"/>
            <person name="Doyle S."/>
        </authorList>
    </citation>
    <scope>NUCLEOTIDE SEQUENCE [LARGE SCALE GENOMIC DNA]</scope>
    <source>
        <strain evidence="3">NCTC 11297</strain>
    </source>
</reference>
<dbReference type="GeneID" id="300132277"/>
<evidence type="ECO:0000313" key="2">
    <source>
        <dbReference type="EMBL" id="SUB23064.1"/>
    </source>
</evidence>
<keyword evidence="3" id="KW-1185">Reference proteome</keyword>
<proteinExistence type="predicted"/>
<evidence type="ECO:0000313" key="3">
    <source>
        <dbReference type="Proteomes" id="UP000255098"/>
    </source>
</evidence>
<organism evidence="2 3">
    <name type="scientific">Avibacterium avium</name>
    <name type="common">Pasteurella avium</name>
    <dbReference type="NCBI Taxonomy" id="751"/>
    <lineage>
        <taxon>Bacteria</taxon>
        <taxon>Pseudomonadati</taxon>
        <taxon>Pseudomonadota</taxon>
        <taxon>Gammaproteobacteria</taxon>
        <taxon>Pasteurellales</taxon>
        <taxon>Pasteurellaceae</taxon>
        <taxon>Avibacterium</taxon>
    </lineage>
</organism>
<accession>A0A379AN96</accession>
<dbReference type="AlphaFoldDB" id="A0A379AN96"/>
<feature type="transmembrane region" description="Helical" evidence="1">
    <location>
        <begin position="12"/>
        <end position="32"/>
    </location>
</feature>
<gene>
    <name evidence="2" type="ORF">NCTC11297_00048</name>
</gene>
<keyword evidence="1" id="KW-0812">Transmembrane</keyword>
<keyword evidence="1" id="KW-0472">Membrane</keyword>
<dbReference type="RefSeq" id="WP_115248538.1">
    <property type="nucleotide sequence ID" value="NZ_JBMMEP010000018.1"/>
</dbReference>